<accession>A0A923HVA0</accession>
<dbReference type="RefSeq" id="WP_186917962.1">
    <property type="nucleotide sequence ID" value="NZ_JACOFZ010000013.1"/>
</dbReference>
<reference evidence="1" key="1">
    <citation type="submission" date="2020-08" db="EMBL/GenBank/DDBJ databases">
        <title>Novel species isolated from subtropical streams in China.</title>
        <authorList>
            <person name="Lu H."/>
        </authorList>
    </citation>
    <scope>NUCLEOTIDE SEQUENCE</scope>
    <source>
        <strain evidence="1">LX22W</strain>
    </source>
</reference>
<dbReference type="EMBL" id="JACOFZ010000013">
    <property type="protein sequence ID" value="MBC3883342.1"/>
    <property type="molecule type" value="Genomic_DNA"/>
</dbReference>
<protein>
    <submittedName>
        <fullName evidence="1">Uncharacterized protein</fullName>
    </submittedName>
</protein>
<evidence type="ECO:0000313" key="2">
    <source>
        <dbReference type="Proteomes" id="UP000627446"/>
    </source>
</evidence>
<gene>
    <name evidence="1" type="ORF">H8K36_18265</name>
</gene>
<sequence>MSKVDHIKRLQADPDGLDFDGLRRQGIELLQALSSGRWTDYNLHDPGVTLLELLCYGLTDLVYRTDFSVADFLTGTDGYIDYHAQALYPPQEVFPNQPVTDLDFCKLIYDRLPSVEDVWVHTHNEDHSVRGLLSVFIKPHESLFKHSDTELQQFHEKLRQDVFSLLSAQRNLCRDIAQIQIVQPQAYTLGGEVEIDDSRPRAEIYADIYFRCAKLISSGSQITRFEDMRRQGMSWEEILTGPLTTHGYIDERSFLQESYDIDVVKLITLIRHIPGVKNVHSLHLIDEQGAVHEHLEFDHHDANCPVLHFIKTPEKILDLRLQHSRGNSVNEKNVTEQLDHALSAKSQREVLAFGEQVALFLKKHEFSHDAFRRNQGDISDIVTLPQGQHREFNHYTSLGENLPAIYGINHFGVPRSEPDEVHAKAKQLKAYLYPFEQIMANYLHSLQHARDLYSIDPELDRTYFARFLTDKQISNIAPLYATHADQQEVDAILREQDHFEQRRNRVLDSLLGLYGEVFPEIELRRHDYYHADQIEQHLIDCKIQLLQHLCELSAGRGSGRNLQLASSHLSRLEQRIRILIGSYSDAVSSSLVTPLQGQIKHVSNTRYHERLLKQINVPSDLSLDKLELIAQTREMQKIHDFRLPHGQLCDSLLQNGITRENYRMFRTSEQHAWVCLVNKDEEVWPFALLPIEEISDYVQQMIDAIANVSLACEGLHVLEHILLRPRQAQTDKPLDRAISHDFYTHRVSIILPAYTARFADLKARFWIESLISEQLPAHILPDFYWLDFPFLAQFEVRQEKWLGQMRAFAEGNYSGDASALDQSSLELIEFLKKNRHPQSSRYWI</sequence>
<keyword evidence="2" id="KW-1185">Reference proteome</keyword>
<dbReference type="AlphaFoldDB" id="A0A923HVA0"/>
<organism evidence="1 2">
    <name type="scientific">Undibacterium nitidum</name>
    <dbReference type="NCBI Taxonomy" id="2762298"/>
    <lineage>
        <taxon>Bacteria</taxon>
        <taxon>Pseudomonadati</taxon>
        <taxon>Pseudomonadota</taxon>
        <taxon>Betaproteobacteria</taxon>
        <taxon>Burkholderiales</taxon>
        <taxon>Oxalobacteraceae</taxon>
        <taxon>Undibacterium</taxon>
    </lineage>
</organism>
<proteinExistence type="predicted"/>
<evidence type="ECO:0000313" key="1">
    <source>
        <dbReference type="EMBL" id="MBC3883342.1"/>
    </source>
</evidence>
<dbReference type="Proteomes" id="UP000627446">
    <property type="component" value="Unassembled WGS sequence"/>
</dbReference>
<comment type="caution">
    <text evidence="1">The sequence shown here is derived from an EMBL/GenBank/DDBJ whole genome shotgun (WGS) entry which is preliminary data.</text>
</comment>
<name>A0A923HVA0_9BURK</name>